<evidence type="ECO:0000256" key="1">
    <source>
        <dbReference type="SAM" id="Phobius"/>
    </source>
</evidence>
<keyword evidence="3" id="KW-1185">Reference proteome</keyword>
<reference evidence="2" key="1">
    <citation type="submission" date="2020-08" db="EMBL/GenBank/DDBJ databases">
        <title>Whole genome shotgun sequence of Polymorphospora rubra NBRC 101157.</title>
        <authorList>
            <person name="Komaki H."/>
            <person name="Tamura T."/>
        </authorList>
    </citation>
    <scope>NUCLEOTIDE SEQUENCE</scope>
    <source>
        <strain evidence="2">NBRC 101157</strain>
    </source>
</reference>
<dbReference type="EMBL" id="AP023359">
    <property type="protein sequence ID" value="BCJ69603.1"/>
    <property type="molecule type" value="Genomic_DNA"/>
</dbReference>
<keyword evidence="1" id="KW-1133">Transmembrane helix</keyword>
<sequence>MFEPTENELVNVVLFLLDVLLSYWFFWVPWVAIWLISEGRKYFSGRSSDRHDGASGDGGGFGATARKGRLELVRRDDGTGCWYVIDTESRDLVGEVIPSDVYPGKWRAAVRHPTSGYQFVCVASGRETLVGVTQVGTETFTTPQDAMRAIDRSRIY</sequence>
<gene>
    <name evidence="2" type="ORF">Prubr_66240</name>
</gene>
<accession>A0A810NDN1</accession>
<feature type="transmembrane region" description="Helical" evidence="1">
    <location>
        <begin position="12"/>
        <end position="36"/>
    </location>
</feature>
<dbReference type="KEGG" id="pry:Prubr_66240"/>
<organism evidence="2 3">
    <name type="scientific">Polymorphospora rubra</name>
    <dbReference type="NCBI Taxonomy" id="338584"/>
    <lineage>
        <taxon>Bacteria</taxon>
        <taxon>Bacillati</taxon>
        <taxon>Actinomycetota</taxon>
        <taxon>Actinomycetes</taxon>
        <taxon>Micromonosporales</taxon>
        <taxon>Micromonosporaceae</taxon>
        <taxon>Polymorphospora</taxon>
    </lineage>
</organism>
<dbReference type="RefSeq" id="WP_212818992.1">
    <property type="nucleotide sequence ID" value="NZ_AP023359.1"/>
</dbReference>
<keyword evidence="1" id="KW-0472">Membrane</keyword>
<proteinExistence type="predicted"/>
<name>A0A810NDN1_9ACTN</name>
<evidence type="ECO:0000313" key="3">
    <source>
        <dbReference type="Proteomes" id="UP000680866"/>
    </source>
</evidence>
<keyword evidence="1" id="KW-0812">Transmembrane</keyword>
<dbReference type="AlphaFoldDB" id="A0A810NDN1"/>
<evidence type="ECO:0000313" key="2">
    <source>
        <dbReference type="EMBL" id="BCJ69603.1"/>
    </source>
</evidence>
<protein>
    <submittedName>
        <fullName evidence="2">Uncharacterized protein</fullName>
    </submittedName>
</protein>
<dbReference type="Proteomes" id="UP000680866">
    <property type="component" value="Chromosome"/>
</dbReference>